<dbReference type="InterPro" id="IPR036388">
    <property type="entry name" value="WH-like_DNA-bd_sf"/>
</dbReference>
<dbReference type="RefSeq" id="WP_148600780.1">
    <property type="nucleotide sequence ID" value="NZ_VSLD01000003.1"/>
</dbReference>
<dbReference type="EMBL" id="VSLD01000003">
    <property type="protein sequence ID" value="TYC98998.1"/>
    <property type="molecule type" value="Genomic_DNA"/>
</dbReference>
<dbReference type="GO" id="GO:0006355">
    <property type="term" value="P:regulation of DNA-templated transcription"/>
    <property type="evidence" value="ECO:0007669"/>
    <property type="project" value="InterPro"/>
</dbReference>
<dbReference type="Gene3D" id="3.40.50.300">
    <property type="entry name" value="P-loop containing nucleotide triphosphate hydrolases"/>
    <property type="match status" value="1"/>
</dbReference>
<dbReference type="PANTHER" id="PTHR44688">
    <property type="entry name" value="DNA-BINDING TRANSCRIPTIONAL ACTIVATOR DEVR_DOSR"/>
    <property type="match status" value="1"/>
</dbReference>
<evidence type="ECO:0000313" key="7">
    <source>
        <dbReference type="EMBL" id="TYC98998.1"/>
    </source>
</evidence>
<dbReference type="PROSITE" id="PS50043">
    <property type="entry name" value="HTH_LUXR_2"/>
    <property type="match status" value="1"/>
</dbReference>
<dbReference type="Pfam" id="PF00196">
    <property type="entry name" value="GerE"/>
    <property type="match status" value="1"/>
</dbReference>
<dbReference type="Gene3D" id="1.10.10.10">
    <property type="entry name" value="Winged helix-like DNA-binding domain superfamily/Winged helix DNA-binding domain"/>
    <property type="match status" value="1"/>
</dbReference>
<evidence type="ECO:0000256" key="2">
    <source>
        <dbReference type="ARBA" id="ARBA00023125"/>
    </source>
</evidence>
<comment type="caution">
    <text evidence="7">The sequence shown here is derived from an EMBL/GenBank/DDBJ whole genome shotgun (WGS) entry which is preliminary data.</text>
</comment>
<feature type="region of interest" description="Disordered" evidence="5">
    <location>
        <begin position="817"/>
        <end position="837"/>
    </location>
</feature>
<name>A0A5D0XR76_9MICC</name>
<dbReference type="CDD" id="cd06170">
    <property type="entry name" value="LuxR_C_like"/>
    <property type="match status" value="1"/>
</dbReference>
<dbReference type="SMART" id="SM00421">
    <property type="entry name" value="HTH_LUXR"/>
    <property type="match status" value="1"/>
</dbReference>
<keyword evidence="4" id="KW-0175">Coiled coil</keyword>
<dbReference type="AlphaFoldDB" id="A0A5D0XR76"/>
<dbReference type="InterPro" id="IPR027417">
    <property type="entry name" value="P-loop_NTPase"/>
</dbReference>
<evidence type="ECO:0000256" key="4">
    <source>
        <dbReference type="SAM" id="Coils"/>
    </source>
</evidence>
<evidence type="ECO:0000256" key="3">
    <source>
        <dbReference type="ARBA" id="ARBA00023163"/>
    </source>
</evidence>
<evidence type="ECO:0000259" key="6">
    <source>
        <dbReference type="PROSITE" id="PS50043"/>
    </source>
</evidence>
<feature type="coiled-coil region" evidence="4">
    <location>
        <begin position="486"/>
        <end position="513"/>
    </location>
</feature>
<dbReference type="GO" id="GO:0003677">
    <property type="term" value="F:DNA binding"/>
    <property type="evidence" value="ECO:0007669"/>
    <property type="project" value="UniProtKB-KW"/>
</dbReference>
<dbReference type="InterPro" id="IPR041664">
    <property type="entry name" value="AAA_16"/>
</dbReference>
<keyword evidence="2" id="KW-0238">DNA-binding</keyword>
<dbReference type="Pfam" id="PF13191">
    <property type="entry name" value="AAA_16"/>
    <property type="match status" value="1"/>
</dbReference>
<sequence>MSGGESKPSLAGRSDLIREVCAALEDTSSFGALLVGDAGMGKTAVAGAVLEQTRWTAPVLRIAGGSTLRGTPFGAFAPFLHSLAVTDAGSPVAILRAVLAHLAEVRSVRAQQHLPLLVVDDAQELDDSSSALLAQLVSARRVKALVLVRESSTAPTEFHQLSADNLLVRFDLAPLDLEAVTAMSAGVLGGPVLSGTVHTLMRQTGGNPRLLGMILVHGVGEGYLEQSNGIWRSTSDRPSISPRLGDLVRSQLRPRSDAALAVLELIALVEPIALETLADRVDDEGLRRVQNDPVVVVGQGPEHLVSLHPPLYGSVLRHQSPAARSMAARLELLDAQVPAPQSPAALLRTMSWGLDRGRSVDDATLLSTAVLANEVGNHDLALRAARAVSTSGLRGSALLELARSHAGRGHCEYAQDLVDGILGPGEDPQLIGRAAHLSFHLKLTQGASHRDLRQETARWTALLDQIEESSPGAGATDDHARARLDCAILECHARFLEGRLDGLEEEVLGLLADPRRTAESRVRCLILLAELLATLGRSGDGLAHSSQALDLIEGAGASLLAHRDLAISRQVLLLTSSGRLREAVELVRAEIRASPRSIVYLAAWGDFVDGAIALRAARNREARDRFLLAAEGLRGTVDTPVVALLLGMSAYACALADEPEQAAGLVGEVAQLPAGGSRSLRLGGQIFATAASAVLGNAAPADLIELAAAAEQDRMTDLAVTARRLSLLLGDTSIVDDLLRTLAGFQGGGVRSLADFADAVENRDTESMVAAATQAGRDGDTAFEYAGLALALRSLETRALGRQTRALQRRLVLLGEEREGSDPVPRGDAPTPGANTQLTPTERKIVALVREGHSNREIAEDRDVSVRTVEGHLYRIFAKLGVTRRADLRES</sequence>
<keyword evidence="8" id="KW-1185">Reference proteome</keyword>
<dbReference type="InterPro" id="IPR016032">
    <property type="entry name" value="Sig_transdc_resp-reg_C-effctor"/>
</dbReference>
<dbReference type="PRINTS" id="PR00038">
    <property type="entry name" value="HTHLUXR"/>
</dbReference>
<dbReference type="PANTHER" id="PTHR44688:SF16">
    <property type="entry name" value="DNA-BINDING TRANSCRIPTIONAL ACTIVATOR DEVR_DOSR"/>
    <property type="match status" value="1"/>
</dbReference>
<evidence type="ECO:0000313" key="8">
    <source>
        <dbReference type="Proteomes" id="UP000323410"/>
    </source>
</evidence>
<keyword evidence="3" id="KW-0804">Transcription</keyword>
<protein>
    <submittedName>
        <fullName evidence="7">Helix-turn-helix transcriptional regulator</fullName>
    </submittedName>
</protein>
<dbReference type="SUPFAM" id="SSF52540">
    <property type="entry name" value="P-loop containing nucleoside triphosphate hydrolases"/>
    <property type="match status" value="1"/>
</dbReference>
<proteinExistence type="predicted"/>
<dbReference type="OrthoDB" id="3197423at2"/>
<evidence type="ECO:0000256" key="5">
    <source>
        <dbReference type="SAM" id="MobiDB-lite"/>
    </source>
</evidence>
<dbReference type="Proteomes" id="UP000323410">
    <property type="component" value="Unassembled WGS sequence"/>
</dbReference>
<organism evidence="7 8">
    <name type="scientific">Arthrobacter echini</name>
    <dbReference type="NCBI Taxonomy" id="1529066"/>
    <lineage>
        <taxon>Bacteria</taxon>
        <taxon>Bacillati</taxon>
        <taxon>Actinomycetota</taxon>
        <taxon>Actinomycetes</taxon>
        <taxon>Micrococcales</taxon>
        <taxon>Micrococcaceae</taxon>
        <taxon>Arthrobacter</taxon>
    </lineage>
</organism>
<dbReference type="SUPFAM" id="SSF46894">
    <property type="entry name" value="C-terminal effector domain of the bipartite response regulators"/>
    <property type="match status" value="1"/>
</dbReference>
<reference evidence="7 8" key="1">
    <citation type="submission" date="2019-08" db="EMBL/GenBank/DDBJ databases">
        <title>Genone of Arthrobacter echini P9.</title>
        <authorList>
            <person name="Bowman J.P."/>
        </authorList>
    </citation>
    <scope>NUCLEOTIDE SEQUENCE [LARGE SCALE GENOMIC DNA]</scope>
    <source>
        <strain evidence="7 8">P9</strain>
    </source>
</reference>
<evidence type="ECO:0000256" key="1">
    <source>
        <dbReference type="ARBA" id="ARBA00023015"/>
    </source>
</evidence>
<gene>
    <name evidence="7" type="ORF">FQ377_08345</name>
</gene>
<keyword evidence="1" id="KW-0805">Transcription regulation</keyword>
<feature type="domain" description="HTH luxR-type" evidence="6">
    <location>
        <begin position="831"/>
        <end position="891"/>
    </location>
</feature>
<accession>A0A5D0XR76</accession>
<dbReference type="InterPro" id="IPR000792">
    <property type="entry name" value="Tscrpt_reg_LuxR_C"/>
</dbReference>